<organism evidence="2 3">
    <name type="scientific">Candidatus Zambryskibacteria bacterium RIFCSPLOWO2_01_FULL_45_21</name>
    <dbReference type="NCBI Taxonomy" id="1802761"/>
    <lineage>
        <taxon>Bacteria</taxon>
        <taxon>Candidatus Zambryskiibacteriota</taxon>
    </lineage>
</organism>
<gene>
    <name evidence="2" type="ORF">A3B14_02895</name>
</gene>
<accession>A0A1G2U3P6</accession>
<dbReference type="PANTHER" id="PTHR12526">
    <property type="entry name" value="GLYCOSYLTRANSFERASE"/>
    <property type="match status" value="1"/>
</dbReference>
<evidence type="ECO:0000313" key="2">
    <source>
        <dbReference type="EMBL" id="OHB03452.1"/>
    </source>
</evidence>
<evidence type="ECO:0000259" key="1">
    <source>
        <dbReference type="Pfam" id="PF00534"/>
    </source>
</evidence>
<dbReference type="Pfam" id="PF00534">
    <property type="entry name" value="Glycos_transf_1"/>
    <property type="match status" value="1"/>
</dbReference>
<sequence length="368" mass="42419">MRFLFCVPRYHTNLYFQVKSLKKERHAVSMVALYKGASEDYSTIEPTVLGYSKLFLFINRIINLSGGKLIKNSFELKYGFPPVFKLWKLIKESKPDVFVIKNIESAFSLLIFFTGLILGKRIIFLTQIPKYRQKERSLSIATVGLLDASVITPVLGDSHLKNKNNNFFYIPFTIEANDFEKDYFVGGNINLLCVGKFQERKDQLLLIKAVNNLRSKYPVTLTLIGQDDEMLYKDRILAYIHDHNLASIINVKPHKDWAGTLELYKDFDIFVLPGYNESASFSLLEAMSRKLVVVSSDDNGTACYIEEGGNGFIFKHKNFEDLKRVLEVLLKDRELIKKAGDKSFELVKKNHSAQSFYYFFMKVIKTNQ</sequence>
<dbReference type="EMBL" id="MHWE01000018">
    <property type="protein sequence ID" value="OHB03452.1"/>
    <property type="molecule type" value="Genomic_DNA"/>
</dbReference>
<dbReference type="Proteomes" id="UP000176800">
    <property type="component" value="Unassembled WGS sequence"/>
</dbReference>
<dbReference type="AlphaFoldDB" id="A0A1G2U3P6"/>
<feature type="domain" description="Glycosyl transferase family 1" evidence="1">
    <location>
        <begin position="185"/>
        <end position="341"/>
    </location>
</feature>
<proteinExistence type="predicted"/>
<dbReference type="GO" id="GO:0016757">
    <property type="term" value="F:glycosyltransferase activity"/>
    <property type="evidence" value="ECO:0007669"/>
    <property type="project" value="InterPro"/>
</dbReference>
<dbReference type="SUPFAM" id="SSF53756">
    <property type="entry name" value="UDP-Glycosyltransferase/glycogen phosphorylase"/>
    <property type="match status" value="1"/>
</dbReference>
<dbReference type="CDD" id="cd03801">
    <property type="entry name" value="GT4_PimA-like"/>
    <property type="match status" value="1"/>
</dbReference>
<name>A0A1G2U3P6_9BACT</name>
<dbReference type="PANTHER" id="PTHR12526:SF637">
    <property type="entry name" value="GLYCOSYLTRANSFERASE EPSF-RELATED"/>
    <property type="match status" value="1"/>
</dbReference>
<reference evidence="2 3" key="1">
    <citation type="journal article" date="2016" name="Nat. Commun.">
        <title>Thousands of microbial genomes shed light on interconnected biogeochemical processes in an aquifer system.</title>
        <authorList>
            <person name="Anantharaman K."/>
            <person name="Brown C.T."/>
            <person name="Hug L.A."/>
            <person name="Sharon I."/>
            <person name="Castelle C.J."/>
            <person name="Probst A.J."/>
            <person name="Thomas B.C."/>
            <person name="Singh A."/>
            <person name="Wilkins M.J."/>
            <person name="Karaoz U."/>
            <person name="Brodie E.L."/>
            <person name="Williams K.H."/>
            <person name="Hubbard S.S."/>
            <person name="Banfield J.F."/>
        </authorList>
    </citation>
    <scope>NUCLEOTIDE SEQUENCE [LARGE SCALE GENOMIC DNA]</scope>
</reference>
<evidence type="ECO:0000313" key="3">
    <source>
        <dbReference type="Proteomes" id="UP000176800"/>
    </source>
</evidence>
<dbReference type="InterPro" id="IPR001296">
    <property type="entry name" value="Glyco_trans_1"/>
</dbReference>
<comment type="caution">
    <text evidence="2">The sequence shown here is derived from an EMBL/GenBank/DDBJ whole genome shotgun (WGS) entry which is preliminary data.</text>
</comment>
<dbReference type="Gene3D" id="3.40.50.2000">
    <property type="entry name" value="Glycogen Phosphorylase B"/>
    <property type="match status" value="2"/>
</dbReference>
<protein>
    <recommendedName>
        <fullName evidence="1">Glycosyl transferase family 1 domain-containing protein</fullName>
    </recommendedName>
</protein>